<dbReference type="InterPro" id="IPR000073">
    <property type="entry name" value="AB_hydrolase_1"/>
</dbReference>
<dbReference type="SUPFAM" id="SSF53474">
    <property type="entry name" value="alpha/beta-Hydrolases"/>
    <property type="match status" value="1"/>
</dbReference>
<dbReference type="PANTHER" id="PTHR43798">
    <property type="entry name" value="MONOACYLGLYCEROL LIPASE"/>
    <property type="match status" value="1"/>
</dbReference>
<dbReference type="PANTHER" id="PTHR43798:SF33">
    <property type="entry name" value="HYDROLASE, PUTATIVE (AFU_ORTHOLOGUE AFUA_2G14860)-RELATED"/>
    <property type="match status" value="1"/>
</dbReference>
<evidence type="ECO:0000259" key="1">
    <source>
        <dbReference type="Pfam" id="PF00561"/>
    </source>
</evidence>
<accession>A0A7W5YDJ2</accession>
<dbReference type="InterPro" id="IPR050266">
    <property type="entry name" value="AB_hydrolase_sf"/>
</dbReference>
<comment type="caution">
    <text evidence="2">The sequence shown here is derived from an EMBL/GenBank/DDBJ whole genome shotgun (WGS) entry which is preliminary data.</text>
</comment>
<dbReference type="GO" id="GO:0047372">
    <property type="term" value="F:monoacylglycerol lipase activity"/>
    <property type="evidence" value="ECO:0007669"/>
    <property type="project" value="TreeGrafter"/>
</dbReference>
<evidence type="ECO:0000313" key="2">
    <source>
        <dbReference type="EMBL" id="MBB3730523.1"/>
    </source>
</evidence>
<dbReference type="GO" id="GO:0016020">
    <property type="term" value="C:membrane"/>
    <property type="evidence" value="ECO:0007669"/>
    <property type="project" value="TreeGrafter"/>
</dbReference>
<dbReference type="EMBL" id="JACIBV010000001">
    <property type="protein sequence ID" value="MBB3730523.1"/>
    <property type="molecule type" value="Genomic_DNA"/>
</dbReference>
<proteinExistence type="predicted"/>
<dbReference type="Pfam" id="PF00561">
    <property type="entry name" value="Abhydrolase_1"/>
    <property type="match status" value="1"/>
</dbReference>
<organism evidence="2 3">
    <name type="scientific">Nonomuraea dietziae</name>
    <dbReference type="NCBI Taxonomy" id="65515"/>
    <lineage>
        <taxon>Bacteria</taxon>
        <taxon>Bacillati</taxon>
        <taxon>Actinomycetota</taxon>
        <taxon>Actinomycetes</taxon>
        <taxon>Streptosporangiales</taxon>
        <taxon>Streptosporangiaceae</taxon>
        <taxon>Nonomuraea</taxon>
    </lineage>
</organism>
<dbReference type="GeneID" id="95392665"/>
<dbReference type="GO" id="GO:0046464">
    <property type="term" value="P:acylglycerol catabolic process"/>
    <property type="evidence" value="ECO:0007669"/>
    <property type="project" value="TreeGrafter"/>
</dbReference>
<dbReference type="Proteomes" id="UP000579945">
    <property type="component" value="Unassembled WGS sequence"/>
</dbReference>
<reference evidence="2 3" key="1">
    <citation type="submission" date="2020-08" db="EMBL/GenBank/DDBJ databases">
        <title>Sequencing the genomes of 1000 actinobacteria strains.</title>
        <authorList>
            <person name="Klenk H.-P."/>
        </authorList>
    </citation>
    <scope>NUCLEOTIDE SEQUENCE [LARGE SCALE GENOMIC DNA]</scope>
    <source>
        <strain evidence="2 3">DSM 44320</strain>
    </source>
</reference>
<gene>
    <name evidence="2" type="ORF">FHR33_006383</name>
</gene>
<dbReference type="InterPro" id="IPR029058">
    <property type="entry name" value="AB_hydrolase_fold"/>
</dbReference>
<protein>
    <submittedName>
        <fullName evidence="2">Pimeloyl-ACP methyl ester carboxylesterase</fullName>
    </submittedName>
</protein>
<dbReference type="Gene3D" id="3.40.50.1820">
    <property type="entry name" value="alpha/beta hydrolase"/>
    <property type="match status" value="1"/>
</dbReference>
<sequence>MKVATSRLTQNVLEGPSAEGEPVLFVHGNVSSAAFWRDTLAAMPEGYRALAADLRGFGESDPAPVDATRGLRDFSDDLAELVEAMELGPVHLVGWSMGGGVVMQLLRDRPAMVRSLTLVNPVSPYGYSGTEGPDGLLTHADGTGAGAGAANPDFVARLAKGDMSDEAPTSPRTVFRTSYVAGPVADEDFYVASMLTTRVGEDNYPGDAVTSEAWPGVRPGVRGVLNALAPTHFRLDDLHSVEPRPPILWIRGADDVIVSDASPFDLAQLGLLGVVPGSPGTPAQPMVTQTRAVLERYGDYREVVLAACGHSPHLERPEEFRRLLVEHLQSRR</sequence>
<keyword evidence="3" id="KW-1185">Reference proteome</keyword>
<dbReference type="RefSeq" id="WP_183655338.1">
    <property type="nucleotide sequence ID" value="NZ_BAAAXX010000160.1"/>
</dbReference>
<dbReference type="PRINTS" id="PR00111">
    <property type="entry name" value="ABHYDROLASE"/>
</dbReference>
<name>A0A7W5YDJ2_9ACTN</name>
<feature type="domain" description="AB hydrolase-1" evidence="1">
    <location>
        <begin position="22"/>
        <end position="121"/>
    </location>
</feature>
<evidence type="ECO:0000313" key="3">
    <source>
        <dbReference type="Proteomes" id="UP000579945"/>
    </source>
</evidence>
<dbReference type="AlphaFoldDB" id="A0A7W5YDJ2"/>